<keyword evidence="5" id="KW-1185">Reference proteome</keyword>
<protein>
    <recommendedName>
        <fullName evidence="2 3">Vacuolar protein sorting-associated protein 51 homolog</fullName>
    </recommendedName>
</protein>
<keyword evidence="3" id="KW-0653">Protein transport</keyword>
<comment type="function">
    <text evidence="3">Acts as component of the GARP complex that is involved in retrograde transport from early and late endosomes to the trans-Golgi network (TGN).</text>
</comment>
<evidence type="ECO:0000313" key="4">
    <source>
        <dbReference type="EMBL" id="KAF7636600.1"/>
    </source>
</evidence>
<reference evidence="4" key="1">
    <citation type="journal article" date="2020" name="Ecol. Evol.">
        <title>Genome structure and content of the rice root-knot nematode (Meloidogyne graminicola).</title>
        <authorList>
            <person name="Phan N.T."/>
            <person name="Danchin E.G.J."/>
            <person name="Klopp C."/>
            <person name="Perfus-Barbeoch L."/>
            <person name="Kozlowski D.K."/>
            <person name="Koutsovoulos G.D."/>
            <person name="Lopez-Roques C."/>
            <person name="Bouchez O."/>
            <person name="Zahm M."/>
            <person name="Besnard G."/>
            <person name="Bellafiore S."/>
        </authorList>
    </citation>
    <scope>NUCLEOTIDE SEQUENCE</scope>
    <source>
        <strain evidence="4">VN-18</strain>
    </source>
</reference>
<dbReference type="GO" id="GO:0016020">
    <property type="term" value="C:membrane"/>
    <property type="evidence" value="ECO:0007669"/>
    <property type="project" value="TreeGrafter"/>
</dbReference>
<dbReference type="InterPro" id="IPR014812">
    <property type="entry name" value="Vps51"/>
</dbReference>
<dbReference type="Proteomes" id="UP000605970">
    <property type="component" value="Unassembled WGS sequence"/>
</dbReference>
<evidence type="ECO:0000256" key="3">
    <source>
        <dbReference type="RuleBase" id="RU368010"/>
    </source>
</evidence>
<comment type="caution">
    <text evidence="4">The sequence shown here is derived from an EMBL/GenBank/DDBJ whole genome shotgun (WGS) entry which is preliminary data.</text>
</comment>
<name>A0A8S9ZUD2_9BILA</name>
<keyword evidence="3" id="KW-0813">Transport</keyword>
<dbReference type="EMBL" id="JABEBT010000028">
    <property type="protein sequence ID" value="KAF7636600.1"/>
    <property type="molecule type" value="Genomic_DNA"/>
</dbReference>
<dbReference type="GO" id="GO:0007041">
    <property type="term" value="P:lysosomal transport"/>
    <property type="evidence" value="ECO:0007669"/>
    <property type="project" value="TreeGrafter"/>
</dbReference>
<evidence type="ECO:0000256" key="1">
    <source>
        <dbReference type="ARBA" id="ARBA00006080"/>
    </source>
</evidence>
<dbReference type="PANTHER" id="PTHR15954:SF4">
    <property type="entry name" value="VACUOLAR PROTEIN SORTING-ASSOCIATED PROTEIN 51 HOMOLOG"/>
    <property type="match status" value="1"/>
</dbReference>
<dbReference type="PANTHER" id="PTHR15954">
    <property type="entry name" value="VACUOLAR PROTEIN SORTING-ASSOCIATED PROTEIN 51 HOMOLOG"/>
    <property type="match status" value="1"/>
</dbReference>
<gene>
    <name evidence="4" type="ORF">Mgra_00003996</name>
</gene>
<dbReference type="GO" id="GO:0042147">
    <property type="term" value="P:retrograde transport, endosome to Golgi"/>
    <property type="evidence" value="ECO:0007669"/>
    <property type="project" value="UniProtKB-UniRule"/>
</dbReference>
<dbReference type="GO" id="GO:0048193">
    <property type="term" value="P:Golgi vesicle transport"/>
    <property type="evidence" value="ECO:0007669"/>
    <property type="project" value="TreeGrafter"/>
</dbReference>
<dbReference type="GO" id="GO:0032456">
    <property type="term" value="P:endocytic recycling"/>
    <property type="evidence" value="ECO:0007669"/>
    <property type="project" value="TreeGrafter"/>
</dbReference>
<keyword evidence="3" id="KW-0333">Golgi apparatus</keyword>
<evidence type="ECO:0000313" key="5">
    <source>
        <dbReference type="Proteomes" id="UP000605970"/>
    </source>
</evidence>
<dbReference type="GO" id="GO:0005829">
    <property type="term" value="C:cytosol"/>
    <property type="evidence" value="ECO:0007669"/>
    <property type="project" value="GOC"/>
</dbReference>
<dbReference type="GO" id="GO:0015031">
    <property type="term" value="P:protein transport"/>
    <property type="evidence" value="ECO:0007669"/>
    <property type="project" value="UniProtKB-UniRule"/>
</dbReference>
<sequence length="344" mass="39086">MRFTATDIIFSSIPHFTGFFGFDVYEQIVIGAIQDLSIYINSRINSLTDNVEEGKGTELLILCALLRNLRLKHLDYLLELAQQQYRLPETNFSHQHKLTNIETPTSQLQETIEKLLHKYVQIESCGLSKIANKCIFTFDWADCSETPKHVRTLIKHLVRSVAEKNVDLAAFMENDGFTTVKERTPESLHGYYTMRRAASVASSVYNNNNDNNSSLGGSSGGIVERLWGDVDDSNEGEENGEGAIEEFLTNLKVEFRRDIIMNAIIRLLSLYLCDYVRSQPKFSRNGLEQLQVDCAYMRQKLWVYAGDEHMLNISIEDVLTAAVNRCAQPKLLDPSVVRAICEEN</sequence>
<accession>A0A8S9ZUD2</accession>
<dbReference type="GO" id="GO:1990745">
    <property type="term" value="C:EARP complex"/>
    <property type="evidence" value="ECO:0007669"/>
    <property type="project" value="TreeGrafter"/>
</dbReference>
<comment type="similarity">
    <text evidence="1 3">Belongs to the VPS51 family.</text>
</comment>
<dbReference type="AlphaFoldDB" id="A0A8S9ZUD2"/>
<comment type="subcellular location">
    <subcellularLocation>
        <location evidence="3">Golgi apparatus</location>
        <location evidence="3">trans-Golgi network</location>
    </subcellularLocation>
</comment>
<dbReference type="GO" id="GO:0006869">
    <property type="term" value="P:lipid transport"/>
    <property type="evidence" value="ECO:0007669"/>
    <property type="project" value="UniProtKB-UniRule"/>
</dbReference>
<dbReference type="GO" id="GO:0007030">
    <property type="term" value="P:Golgi organization"/>
    <property type="evidence" value="ECO:0007669"/>
    <property type="project" value="UniProtKB-UniRule"/>
</dbReference>
<organism evidence="4 5">
    <name type="scientific">Meloidogyne graminicola</name>
    <dbReference type="NCBI Taxonomy" id="189291"/>
    <lineage>
        <taxon>Eukaryota</taxon>
        <taxon>Metazoa</taxon>
        <taxon>Ecdysozoa</taxon>
        <taxon>Nematoda</taxon>
        <taxon>Chromadorea</taxon>
        <taxon>Rhabditida</taxon>
        <taxon>Tylenchina</taxon>
        <taxon>Tylenchomorpha</taxon>
        <taxon>Tylenchoidea</taxon>
        <taxon>Meloidogynidae</taxon>
        <taxon>Meloidogyninae</taxon>
        <taxon>Meloidogyne</taxon>
    </lineage>
</organism>
<evidence type="ECO:0000256" key="2">
    <source>
        <dbReference type="ARBA" id="ARBA00016122"/>
    </source>
</evidence>
<dbReference type="GO" id="GO:0000938">
    <property type="term" value="C:GARP complex"/>
    <property type="evidence" value="ECO:0007669"/>
    <property type="project" value="UniProtKB-UniRule"/>
</dbReference>
<dbReference type="OrthoDB" id="203678at2759"/>
<keyword evidence="3" id="KW-0445">Lipid transport</keyword>
<comment type="subunit">
    <text evidence="3">Component of the Golgi-associated retrograde protein (GARP) complex.</text>
</comment>
<proteinExistence type="inferred from homology"/>